<evidence type="ECO:0000313" key="1">
    <source>
        <dbReference type="Proteomes" id="UP000095283"/>
    </source>
</evidence>
<sequence length="63" mass="7618">MVIYSPLTVHFYSFLYLPYAPPLRLACSLTYSRLSKSIYRNIYFYKLFTRWKSCLSLNPYFSI</sequence>
<dbReference type="Proteomes" id="UP000095283">
    <property type="component" value="Unplaced"/>
</dbReference>
<protein>
    <submittedName>
        <fullName evidence="2">Uncharacterized protein</fullName>
    </submittedName>
</protein>
<dbReference type="AlphaFoldDB" id="A0A1I7WHC1"/>
<reference evidence="2" key="1">
    <citation type="submission" date="2016-11" db="UniProtKB">
        <authorList>
            <consortium name="WormBaseParasite"/>
        </authorList>
    </citation>
    <scope>IDENTIFICATION</scope>
</reference>
<dbReference type="WBParaSite" id="Hba_04357">
    <property type="protein sequence ID" value="Hba_04357"/>
    <property type="gene ID" value="Hba_04357"/>
</dbReference>
<organism evidence="1 2">
    <name type="scientific">Heterorhabditis bacteriophora</name>
    <name type="common">Entomopathogenic nematode worm</name>
    <dbReference type="NCBI Taxonomy" id="37862"/>
    <lineage>
        <taxon>Eukaryota</taxon>
        <taxon>Metazoa</taxon>
        <taxon>Ecdysozoa</taxon>
        <taxon>Nematoda</taxon>
        <taxon>Chromadorea</taxon>
        <taxon>Rhabditida</taxon>
        <taxon>Rhabditina</taxon>
        <taxon>Rhabditomorpha</taxon>
        <taxon>Strongyloidea</taxon>
        <taxon>Heterorhabditidae</taxon>
        <taxon>Heterorhabditis</taxon>
    </lineage>
</organism>
<name>A0A1I7WHC1_HETBA</name>
<evidence type="ECO:0000313" key="2">
    <source>
        <dbReference type="WBParaSite" id="Hba_04357"/>
    </source>
</evidence>
<proteinExistence type="predicted"/>
<keyword evidence="1" id="KW-1185">Reference proteome</keyword>
<accession>A0A1I7WHC1</accession>